<dbReference type="PANTHER" id="PTHR22898">
    <property type="entry name" value="UNCHARACTERIZED GLYCOSOL TRANSFERASE-RELATED"/>
    <property type="match status" value="1"/>
</dbReference>
<dbReference type="EMBL" id="CAJFDI010000005">
    <property type="protein sequence ID" value="CAD5232909.1"/>
    <property type="molecule type" value="Genomic_DNA"/>
</dbReference>
<dbReference type="InterPro" id="IPR052501">
    <property type="entry name" value="Alpha-1-2_FucT"/>
</dbReference>
<keyword evidence="1" id="KW-0328">Glycosyltransferase</keyword>
<dbReference type="SMR" id="A0A7I8X7N6"/>
<keyword evidence="4" id="KW-1185">Reference proteome</keyword>
<organism evidence="3 4">
    <name type="scientific">Bursaphelenchus xylophilus</name>
    <name type="common">Pinewood nematode worm</name>
    <name type="synonym">Aphelenchoides xylophilus</name>
    <dbReference type="NCBI Taxonomy" id="6326"/>
    <lineage>
        <taxon>Eukaryota</taxon>
        <taxon>Metazoa</taxon>
        <taxon>Ecdysozoa</taxon>
        <taxon>Nematoda</taxon>
        <taxon>Chromadorea</taxon>
        <taxon>Rhabditida</taxon>
        <taxon>Tylenchina</taxon>
        <taxon>Tylenchomorpha</taxon>
        <taxon>Aphelenchoidea</taxon>
        <taxon>Aphelenchoididae</taxon>
        <taxon>Bursaphelenchus</taxon>
    </lineage>
</organism>
<evidence type="ECO:0000313" key="3">
    <source>
        <dbReference type="EMBL" id="CAD5232909.1"/>
    </source>
</evidence>
<dbReference type="GO" id="GO:0016020">
    <property type="term" value="C:membrane"/>
    <property type="evidence" value="ECO:0007669"/>
    <property type="project" value="InterPro"/>
</dbReference>
<dbReference type="EMBL" id="CAJFCV020000005">
    <property type="protein sequence ID" value="CAG9126058.1"/>
    <property type="molecule type" value="Genomic_DNA"/>
</dbReference>
<protein>
    <submittedName>
        <fullName evidence="3">(pine wood nematode) hypothetical protein</fullName>
    </submittedName>
</protein>
<dbReference type="GO" id="GO:0008107">
    <property type="term" value="F:galactoside 2-alpha-L-fucosyltransferase activity"/>
    <property type="evidence" value="ECO:0007669"/>
    <property type="project" value="InterPro"/>
</dbReference>
<dbReference type="AlphaFoldDB" id="A0A7I8X7N6"/>
<dbReference type="GO" id="GO:0005975">
    <property type="term" value="P:carbohydrate metabolic process"/>
    <property type="evidence" value="ECO:0007669"/>
    <property type="project" value="InterPro"/>
</dbReference>
<dbReference type="Proteomes" id="UP000582659">
    <property type="component" value="Unassembled WGS sequence"/>
</dbReference>
<dbReference type="Pfam" id="PF01531">
    <property type="entry name" value="Glyco_transf_11"/>
    <property type="match status" value="1"/>
</dbReference>
<dbReference type="InterPro" id="IPR002516">
    <property type="entry name" value="Glyco_trans_11"/>
</dbReference>
<name>A0A7I8X7N6_BURXY</name>
<sequence length="390" mass="44934">MFPRIGWISGKNAKLMLLLIVMASVCAIGLLALSETRSLVKTVVKGAQTEIARLIPKTDDAKELWPKYNKTLAISSGDCAGMANVFWRIAALYGLSLQTNRTAVMGDPIEDCGEREKKEMTSYFPALSVLYSRSPIGYYSPVNFGESSWQPDNITKLQGPQKLIVVRGGFYFQAFPYFHHFKERIRKIFAPSAEIKKLIEDYDKNVFKGDLSHKLCIHLRDFEKGIFKKSNVTWAFEAAKFIIQHLKTQHNIENISVVVFSDNKNYSQTIAEQLVNEGSISKAYAPTGMNRGTEMVLGQTKCQSMILTTIGSTFGWWMAYFMEEEAQKRVFYSEHFFEPGQYHRNVIKDMEKNYIRPEWKRIRSENGTFHLDFKEKEDFLFYDRNRLIFG</sequence>
<dbReference type="Proteomes" id="UP000659654">
    <property type="component" value="Unassembled WGS sequence"/>
</dbReference>
<gene>
    <name evidence="3" type="ORF">BXYJ_LOCUS13000</name>
</gene>
<evidence type="ECO:0000256" key="1">
    <source>
        <dbReference type="ARBA" id="ARBA00022676"/>
    </source>
</evidence>
<dbReference type="OrthoDB" id="5815225at2759"/>
<evidence type="ECO:0000313" key="4">
    <source>
        <dbReference type="Proteomes" id="UP000659654"/>
    </source>
</evidence>
<proteinExistence type="predicted"/>
<dbReference type="PANTHER" id="PTHR22898:SF3">
    <property type="entry name" value="ALPHA-1,2-FUCOSYLTRANSFERASE-RELATED"/>
    <property type="match status" value="1"/>
</dbReference>
<evidence type="ECO:0000256" key="2">
    <source>
        <dbReference type="ARBA" id="ARBA00022679"/>
    </source>
</evidence>
<accession>A0A7I8X7N6</accession>
<keyword evidence="2" id="KW-0808">Transferase</keyword>
<comment type="caution">
    <text evidence="3">The sequence shown here is derived from an EMBL/GenBank/DDBJ whole genome shotgun (WGS) entry which is preliminary data.</text>
</comment>
<reference evidence="3" key="1">
    <citation type="submission" date="2020-09" db="EMBL/GenBank/DDBJ databases">
        <authorList>
            <person name="Kikuchi T."/>
        </authorList>
    </citation>
    <scope>NUCLEOTIDE SEQUENCE</scope>
    <source>
        <strain evidence="3">Ka4C1</strain>
    </source>
</reference>